<name>A0A2J7ZFF0_9CHLO</name>
<organism evidence="1 2">
    <name type="scientific">Tetrabaena socialis</name>
    <dbReference type="NCBI Taxonomy" id="47790"/>
    <lineage>
        <taxon>Eukaryota</taxon>
        <taxon>Viridiplantae</taxon>
        <taxon>Chlorophyta</taxon>
        <taxon>core chlorophytes</taxon>
        <taxon>Chlorophyceae</taxon>
        <taxon>CS clade</taxon>
        <taxon>Chlamydomonadales</taxon>
        <taxon>Tetrabaenaceae</taxon>
        <taxon>Tetrabaena</taxon>
    </lineage>
</organism>
<accession>A0A2J7ZFF0</accession>
<evidence type="ECO:0000313" key="2">
    <source>
        <dbReference type="Proteomes" id="UP000236333"/>
    </source>
</evidence>
<dbReference type="Proteomes" id="UP000236333">
    <property type="component" value="Unassembled WGS sequence"/>
</dbReference>
<gene>
    <name evidence="1" type="ORF">TSOC_015240</name>
</gene>
<comment type="caution">
    <text evidence="1">The sequence shown here is derived from an EMBL/GenBank/DDBJ whole genome shotgun (WGS) entry which is preliminary data.</text>
</comment>
<proteinExistence type="predicted"/>
<protein>
    <submittedName>
        <fullName evidence="1">Uncharacterized protein</fullName>
    </submittedName>
</protein>
<reference evidence="1 2" key="1">
    <citation type="journal article" date="2017" name="Mol. Biol. Evol.">
        <title>The 4-celled Tetrabaena socialis nuclear genome reveals the essential components for genetic control of cell number at the origin of multicellularity in the volvocine lineage.</title>
        <authorList>
            <person name="Featherston J."/>
            <person name="Arakaki Y."/>
            <person name="Hanschen E.R."/>
            <person name="Ferris P.J."/>
            <person name="Michod R.E."/>
            <person name="Olson B.J.S.C."/>
            <person name="Nozaki H."/>
            <person name="Durand P.M."/>
        </authorList>
    </citation>
    <scope>NUCLEOTIDE SEQUENCE [LARGE SCALE GENOMIC DNA]</scope>
    <source>
        <strain evidence="1 2">NIES-571</strain>
    </source>
</reference>
<evidence type="ECO:0000313" key="1">
    <source>
        <dbReference type="EMBL" id="PNG98990.1"/>
    </source>
</evidence>
<dbReference type="OrthoDB" id="2155333at2759"/>
<dbReference type="AlphaFoldDB" id="A0A2J7ZFF0"/>
<keyword evidence="2" id="KW-1185">Reference proteome</keyword>
<sequence>MGPQGGASVWSGSVFVNPPFGMRDGHSLQGLFLARAAREFRAGRVVQVVLLLKAGVGYSWFREVYEWPHCFLFERQAFVRGERMPGRDAAEGAGAAGVRWGSSRLQNPHGSVVVYMGPHVARSCDVFARVGCVPGLGSWCAASAAAAATAAAEGGAAAGTAHTVVH</sequence>
<dbReference type="EMBL" id="PGGS01004597">
    <property type="protein sequence ID" value="PNG98990.1"/>
    <property type="molecule type" value="Genomic_DNA"/>
</dbReference>